<evidence type="ECO:0000256" key="9">
    <source>
        <dbReference type="ARBA" id="ARBA00023136"/>
    </source>
</evidence>
<keyword evidence="11" id="KW-1185">Reference proteome</keyword>
<evidence type="ECO:0000256" key="7">
    <source>
        <dbReference type="ARBA" id="ARBA00022927"/>
    </source>
</evidence>
<dbReference type="SUPFAM" id="SSF103054">
    <property type="entry name" value="General secretion pathway protein M, EpsM"/>
    <property type="match status" value="1"/>
</dbReference>
<dbReference type="GO" id="GO:0015627">
    <property type="term" value="C:type II protein secretion system complex"/>
    <property type="evidence" value="ECO:0007669"/>
    <property type="project" value="InterPro"/>
</dbReference>
<comment type="similarity">
    <text evidence="2">Belongs to the GSP M family.</text>
</comment>
<accession>A0A1S8EY05</accession>
<comment type="subcellular location">
    <subcellularLocation>
        <location evidence="1">Cell inner membrane</location>
        <topology evidence="1">Single-pass membrane protein</topology>
    </subcellularLocation>
</comment>
<dbReference type="Gene3D" id="3.30.1360.100">
    <property type="entry name" value="General secretion pathway protein M, EpsM"/>
    <property type="match status" value="1"/>
</dbReference>
<keyword evidence="6" id="KW-0812">Transmembrane</keyword>
<name>A0A1S8EY05_9GAMM</name>
<evidence type="ECO:0000256" key="2">
    <source>
        <dbReference type="ARBA" id="ARBA00010637"/>
    </source>
</evidence>
<evidence type="ECO:0000256" key="8">
    <source>
        <dbReference type="ARBA" id="ARBA00022989"/>
    </source>
</evidence>
<reference evidence="10 11" key="1">
    <citation type="submission" date="2018-01" db="EMBL/GenBank/DDBJ databases">
        <title>Denitrification phenotypes of diverse strains of Pseudomonas stutzeri.</title>
        <authorList>
            <person name="Milligan D.A."/>
            <person name="Bergaust L."/>
            <person name="Bakken L.R."/>
            <person name="Frostegard A."/>
        </authorList>
    </citation>
    <scope>NUCLEOTIDE SEQUENCE [LARGE SCALE GENOMIC DNA]</scope>
    <source>
        <strain evidence="10 11">DSM 50238</strain>
    </source>
</reference>
<evidence type="ECO:0000256" key="1">
    <source>
        <dbReference type="ARBA" id="ARBA00004377"/>
    </source>
</evidence>
<evidence type="ECO:0000256" key="3">
    <source>
        <dbReference type="ARBA" id="ARBA00022448"/>
    </source>
</evidence>
<comment type="caution">
    <text evidence="10">The sequence shown here is derived from an EMBL/GenBank/DDBJ whole genome shotgun (WGS) entry which is preliminary data.</text>
</comment>
<proteinExistence type="inferred from homology"/>
<dbReference type="InterPro" id="IPR023229">
    <property type="entry name" value="T2SS_M_periplasmic_sf"/>
</dbReference>
<keyword evidence="4" id="KW-1003">Cell membrane</keyword>
<keyword evidence="3" id="KW-0813">Transport</keyword>
<evidence type="ECO:0000313" key="10">
    <source>
        <dbReference type="EMBL" id="PNF77640.1"/>
    </source>
</evidence>
<dbReference type="AlphaFoldDB" id="A0A1S8EY05"/>
<dbReference type="Pfam" id="PF04612">
    <property type="entry name" value="T2SSM"/>
    <property type="match status" value="1"/>
</dbReference>
<keyword evidence="7" id="KW-0653">Protein transport</keyword>
<evidence type="ECO:0000256" key="6">
    <source>
        <dbReference type="ARBA" id="ARBA00022692"/>
    </source>
</evidence>
<keyword evidence="9" id="KW-0472">Membrane</keyword>
<keyword evidence="5" id="KW-0997">Cell inner membrane</keyword>
<gene>
    <name evidence="10" type="ORF">CXK95_08115</name>
</gene>
<dbReference type="Proteomes" id="UP000235881">
    <property type="component" value="Unassembled WGS sequence"/>
</dbReference>
<organism evidence="10 11">
    <name type="scientific">Stutzerimonas degradans</name>
    <dbReference type="NCBI Taxonomy" id="2968968"/>
    <lineage>
        <taxon>Bacteria</taxon>
        <taxon>Pseudomonadati</taxon>
        <taxon>Pseudomonadota</taxon>
        <taxon>Gammaproteobacteria</taxon>
        <taxon>Pseudomonadales</taxon>
        <taxon>Pseudomonadaceae</taxon>
        <taxon>Stutzerimonas</taxon>
    </lineage>
</organism>
<dbReference type="InterPro" id="IPR007690">
    <property type="entry name" value="T2SS_GspM"/>
</dbReference>
<evidence type="ECO:0000313" key="11">
    <source>
        <dbReference type="Proteomes" id="UP000235881"/>
    </source>
</evidence>
<protein>
    <submittedName>
        <fullName evidence="10">Type II secretion system protein M</fullName>
    </submittedName>
</protein>
<evidence type="ECO:0000256" key="4">
    <source>
        <dbReference type="ARBA" id="ARBA00022475"/>
    </source>
</evidence>
<sequence length="171" mass="19023">MNFKQQLAVRLTDSPLWRRWQRLPPRDRLALGLLAAFLVALLFYLWLWLPAQRHAAAAREHYQAQRELYAYLEQNSELARQMGRSGEQVMLAPEELQGLVTQSAQQSNLRIESFDSGADGGLQVSLPGASFALLLRWLAELQALGVNVGEVSLERAGEGQVDARVGLRAGG</sequence>
<dbReference type="GO" id="GO:0005886">
    <property type="term" value="C:plasma membrane"/>
    <property type="evidence" value="ECO:0007669"/>
    <property type="project" value="UniProtKB-SubCell"/>
</dbReference>
<dbReference type="GO" id="GO:0015628">
    <property type="term" value="P:protein secretion by the type II secretion system"/>
    <property type="evidence" value="ECO:0007669"/>
    <property type="project" value="InterPro"/>
</dbReference>
<dbReference type="EMBL" id="POUK01000002">
    <property type="protein sequence ID" value="PNF77640.1"/>
    <property type="molecule type" value="Genomic_DNA"/>
</dbReference>
<evidence type="ECO:0000256" key="5">
    <source>
        <dbReference type="ARBA" id="ARBA00022519"/>
    </source>
</evidence>
<keyword evidence="8" id="KW-1133">Transmembrane helix</keyword>
<dbReference type="RefSeq" id="WP_043294855.1">
    <property type="nucleotide sequence ID" value="NZ_CP065721.1"/>
</dbReference>